<dbReference type="InterPro" id="IPR001017">
    <property type="entry name" value="DH_E1"/>
</dbReference>
<dbReference type="Pfam" id="PF00676">
    <property type="entry name" value="E1_dh"/>
    <property type="match status" value="1"/>
</dbReference>
<dbReference type="PANTHER" id="PTHR11516">
    <property type="entry name" value="PYRUVATE DEHYDROGENASE E1 COMPONENT, ALPHA SUBUNIT BACTERIAL AND ORGANELLAR"/>
    <property type="match status" value="1"/>
</dbReference>
<keyword evidence="2" id="KW-0560">Oxidoreductase</keyword>
<evidence type="ECO:0000256" key="1">
    <source>
        <dbReference type="ARBA" id="ARBA00001964"/>
    </source>
</evidence>
<evidence type="ECO:0000256" key="2">
    <source>
        <dbReference type="ARBA" id="ARBA00023002"/>
    </source>
</evidence>
<dbReference type="Gene3D" id="3.40.50.970">
    <property type="match status" value="1"/>
</dbReference>
<evidence type="ECO:0000259" key="4">
    <source>
        <dbReference type="Pfam" id="PF00676"/>
    </source>
</evidence>
<accession>A0ABY5ZJE5</accession>
<dbReference type="SUPFAM" id="SSF52518">
    <property type="entry name" value="Thiamin diphosphate-binding fold (THDP-binding)"/>
    <property type="match status" value="1"/>
</dbReference>
<proteinExistence type="predicted"/>
<reference evidence="5" key="1">
    <citation type="submission" date="2021-04" db="EMBL/GenBank/DDBJ databases">
        <title>Biosynthetic gene clusters of Dactylosporangioum roseum.</title>
        <authorList>
            <person name="Hartkoorn R.C."/>
            <person name="Beaudoing E."/>
            <person name="Hot D."/>
            <person name="Moureu S."/>
        </authorList>
    </citation>
    <scope>NUCLEOTIDE SEQUENCE</scope>
    <source>
        <strain evidence="5">NRRL B-16295</strain>
    </source>
</reference>
<evidence type="ECO:0000313" key="6">
    <source>
        <dbReference type="Proteomes" id="UP001058271"/>
    </source>
</evidence>
<name>A0ABY5ZJE5_9ACTN</name>
<dbReference type="EMBL" id="CP073721">
    <property type="protein sequence ID" value="UWZ40379.1"/>
    <property type="molecule type" value="Genomic_DNA"/>
</dbReference>
<gene>
    <name evidence="5" type="ORF">Drose_14925</name>
</gene>
<organism evidence="5 6">
    <name type="scientific">Dactylosporangium roseum</name>
    <dbReference type="NCBI Taxonomy" id="47989"/>
    <lineage>
        <taxon>Bacteria</taxon>
        <taxon>Bacillati</taxon>
        <taxon>Actinomycetota</taxon>
        <taxon>Actinomycetes</taxon>
        <taxon>Micromonosporales</taxon>
        <taxon>Micromonosporaceae</taxon>
        <taxon>Dactylosporangium</taxon>
    </lineage>
</organism>
<keyword evidence="3" id="KW-0786">Thiamine pyrophosphate</keyword>
<protein>
    <submittedName>
        <fullName evidence="5">Thiamine pyrophosphate-dependent dehydrogenase E1 component subunit alpha</fullName>
    </submittedName>
</protein>
<dbReference type="PANTHER" id="PTHR11516:SF2">
    <property type="entry name" value="PYRUVATE DEHYDROGENASE ALPHA SUBUNIT"/>
    <property type="match status" value="1"/>
</dbReference>
<evidence type="ECO:0000256" key="3">
    <source>
        <dbReference type="ARBA" id="ARBA00023052"/>
    </source>
</evidence>
<dbReference type="CDD" id="cd02000">
    <property type="entry name" value="TPP_E1_PDC_ADC_BCADC"/>
    <property type="match status" value="1"/>
</dbReference>
<evidence type="ECO:0000313" key="5">
    <source>
        <dbReference type="EMBL" id="UWZ40379.1"/>
    </source>
</evidence>
<dbReference type="InterPro" id="IPR029061">
    <property type="entry name" value="THDP-binding"/>
</dbReference>
<comment type="cofactor">
    <cofactor evidence="1">
        <name>thiamine diphosphate</name>
        <dbReference type="ChEBI" id="CHEBI:58937"/>
    </cofactor>
</comment>
<sequence>MSDEDLGLALFIRHFERTLLRLVAEGHVRGTTHTCLGQEYIPVALAPLIAPAFVFSNHRGHGHYLAQFGDGEGLLAEITGRDGAVCGGRGGSQHIYRPGFCSTGVQGENVPVALGAAVHSQRRRDGRVAVVYTGDGTWGQGVVYEALNIAQLLRAPLVVVVENNGIAQSTPTGRAMSGTIAARAAAFGVRFHRVDHACIATIRRELREPVERTRAGDGPLVVEFRTWRLGPHSKGDDTRPPAEVARVQRHDWTLAYRASHPEQFDRVDDTQRRRVDELAEAVLQRPRVDGER</sequence>
<dbReference type="Proteomes" id="UP001058271">
    <property type="component" value="Chromosome"/>
</dbReference>
<keyword evidence="6" id="KW-1185">Reference proteome</keyword>
<feature type="domain" description="Dehydrogenase E1 component" evidence="4">
    <location>
        <begin position="12"/>
        <end position="262"/>
    </location>
</feature>
<dbReference type="InterPro" id="IPR050642">
    <property type="entry name" value="PDH_E1_Alpha_Subunit"/>
</dbReference>